<dbReference type="SUPFAM" id="SSF160443">
    <property type="entry name" value="SMR domain-like"/>
    <property type="match status" value="1"/>
</dbReference>
<feature type="compositionally biased region" description="Basic and acidic residues" evidence="1">
    <location>
        <begin position="14"/>
        <end position="32"/>
    </location>
</feature>
<feature type="region of interest" description="Disordered" evidence="1">
    <location>
        <begin position="1"/>
        <end position="32"/>
    </location>
</feature>
<accession>A0AAD7V512</accession>
<comment type="caution">
    <text evidence="3">The sequence shown here is derived from an EMBL/GenBank/DDBJ whole genome shotgun (WGS) entry which is preliminary data.</text>
</comment>
<dbReference type="Pfam" id="PF01713">
    <property type="entry name" value="Smr"/>
    <property type="match status" value="1"/>
</dbReference>
<dbReference type="PROSITE" id="PS50828">
    <property type="entry name" value="SMR"/>
    <property type="match status" value="1"/>
</dbReference>
<dbReference type="InterPro" id="IPR036063">
    <property type="entry name" value="Smr_dom_sf"/>
</dbReference>
<feature type="compositionally biased region" description="Basic and acidic residues" evidence="1">
    <location>
        <begin position="195"/>
        <end position="205"/>
    </location>
</feature>
<feature type="region of interest" description="Disordered" evidence="1">
    <location>
        <begin position="153"/>
        <end position="205"/>
    </location>
</feature>
<feature type="domain" description="Smr" evidence="2">
    <location>
        <begin position="466"/>
        <end position="548"/>
    </location>
</feature>
<feature type="compositionally biased region" description="Basic residues" evidence="1">
    <location>
        <begin position="170"/>
        <end position="179"/>
    </location>
</feature>
<dbReference type="PANTHER" id="PTHR46535:SF1">
    <property type="entry name" value="NEDD4-BINDING PROTEIN 2"/>
    <property type="match status" value="1"/>
</dbReference>
<dbReference type="GO" id="GO:0005634">
    <property type="term" value="C:nucleus"/>
    <property type="evidence" value="ECO:0007669"/>
    <property type="project" value="TreeGrafter"/>
</dbReference>
<gene>
    <name evidence="3" type="ORF">O0I10_004819</name>
</gene>
<dbReference type="Proteomes" id="UP001234581">
    <property type="component" value="Unassembled WGS sequence"/>
</dbReference>
<dbReference type="RefSeq" id="XP_058344367.1">
    <property type="nucleotide sequence ID" value="XM_058484868.1"/>
</dbReference>
<dbReference type="AlphaFoldDB" id="A0AAD7V512"/>
<dbReference type="InterPro" id="IPR002625">
    <property type="entry name" value="Smr_dom"/>
</dbReference>
<name>A0AAD7V512_9FUNG</name>
<reference evidence="3 4" key="1">
    <citation type="submission" date="2023-03" db="EMBL/GenBank/DDBJ databases">
        <title>Genome sequence of Lichtheimia ornata CBS 291.66.</title>
        <authorList>
            <person name="Mohabir J.T."/>
            <person name="Shea T.P."/>
            <person name="Kurbessoian T."/>
            <person name="Berby B."/>
            <person name="Fontaine J."/>
            <person name="Livny J."/>
            <person name="Gnirke A."/>
            <person name="Stajich J.E."/>
            <person name="Cuomo C.A."/>
        </authorList>
    </citation>
    <scope>NUCLEOTIDE SEQUENCE [LARGE SCALE GENOMIC DNA]</scope>
    <source>
        <strain evidence="3">CBS 291.66</strain>
    </source>
</reference>
<dbReference type="GO" id="GO:0004519">
    <property type="term" value="F:endonuclease activity"/>
    <property type="evidence" value="ECO:0007669"/>
    <property type="project" value="TreeGrafter"/>
</dbReference>
<dbReference type="Gene3D" id="3.30.1370.110">
    <property type="match status" value="1"/>
</dbReference>
<organism evidence="3 4">
    <name type="scientific">Lichtheimia ornata</name>
    <dbReference type="NCBI Taxonomy" id="688661"/>
    <lineage>
        <taxon>Eukaryota</taxon>
        <taxon>Fungi</taxon>
        <taxon>Fungi incertae sedis</taxon>
        <taxon>Mucoromycota</taxon>
        <taxon>Mucoromycotina</taxon>
        <taxon>Mucoromycetes</taxon>
        <taxon>Mucorales</taxon>
        <taxon>Lichtheimiaceae</taxon>
        <taxon>Lichtheimia</taxon>
    </lineage>
</organism>
<dbReference type="Pfam" id="PF08590">
    <property type="entry name" value="DUF1771"/>
    <property type="match status" value="1"/>
</dbReference>
<dbReference type="GeneID" id="83212232"/>
<feature type="compositionally biased region" description="Polar residues" evidence="1">
    <location>
        <begin position="1"/>
        <end position="13"/>
    </location>
</feature>
<dbReference type="InterPro" id="IPR013899">
    <property type="entry name" value="DUF1771"/>
</dbReference>
<proteinExistence type="predicted"/>
<keyword evidence="4" id="KW-1185">Reference proteome</keyword>
<evidence type="ECO:0000259" key="2">
    <source>
        <dbReference type="PROSITE" id="PS50828"/>
    </source>
</evidence>
<dbReference type="EMBL" id="JARTCD010000018">
    <property type="protein sequence ID" value="KAJ8659454.1"/>
    <property type="molecule type" value="Genomic_DNA"/>
</dbReference>
<dbReference type="InterPro" id="IPR052772">
    <property type="entry name" value="Endo/PolyKinase_Domain-Protein"/>
</dbReference>
<evidence type="ECO:0000313" key="3">
    <source>
        <dbReference type="EMBL" id="KAJ8659454.1"/>
    </source>
</evidence>
<evidence type="ECO:0000313" key="4">
    <source>
        <dbReference type="Proteomes" id="UP001234581"/>
    </source>
</evidence>
<dbReference type="CDD" id="cd14279">
    <property type="entry name" value="CUE"/>
    <property type="match status" value="1"/>
</dbReference>
<evidence type="ECO:0000256" key="1">
    <source>
        <dbReference type="SAM" id="MobiDB-lite"/>
    </source>
</evidence>
<protein>
    <recommendedName>
        <fullName evidence="2">Smr domain-containing protein</fullName>
    </recommendedName>
</protein>
<sequence length="550" mass="61944">MGRLQDNQYNAFTSRKDQQKTNQKQRDKDDLTARFCPPLDSALVEAIWNDSQNYETCSAILAELAKEADHAQQDTMDSPSQVSDFTTAEAEAAVAAAAEVQDAGLDDNLEFLMTCFPSLSVSTLSNTLHAQHDDLEKATDILLNDIFLETDSQGSDSGASLEHDFDAADKKKKKKKKQPKTIWSTTHSFHNHHQQHNDEGEVERGGGDRLATVPFNCWHQYDGKVKSIAQFFPNMPKPKILGSVQRCRGNIIASVRDLMKEQGPNARRSLSFSSLKELEKLEKTLALMLEDRSQEEVKQIATGVLVDTLIQQQEGTGRESAWTHDKMVDAAVDFALKYDQQQHDLQERLKQQEMARKAAAAAVAAQELPVVPEYLRIDNGQSYVDDDPEECRDMAMQLIVNRNQLFMKAAEAYRQTKNKGPGESGVAFYYSDEARKLDNRAREWNMRAARALVRHERIAQSDDHLLDLHGLTVEEARVLLKEGVTQWWSRSQMQIGRRGIRPLKIITGAGKHSAYGEAKLMPSALKLLKQEGWRYELPHPGCILVKGVNK</sequence>
<dbReference type="PANTHER" id="PTHR46535">
    <property type="entry name" value="NEDD4-BINDING PROTEIN 2"/>
    <property type="match status" value="1"/>
</dbReference>
<dbReference type="SMART" id="SM01162">
    <property type="entry name" value="DUF1771"/>
    <property type="match status" value="1"/>
</dbReference>
<dbReference type="SMART" id="SM00463">
    <property type="entry name" value="SMR"/>
    <property type="match status" value="1"/>
</dbReference>